<feature type="domain" description="Aerolysin-like C-terminal" evidence="3">
    <location>
        <begin position="136"/>
        <end position="441"/>
    </location>
</feature>
<dbReference type="Proteomes" id="UP000694888">
    <property type="component" value="Unplaced"/>
</dbReference>
<evidence type="ECO:0000256" key="2">
    <source>
        <dbReference type="ARBA" id="ARBA00023157"/>
    </source>
</evidence>
<accession>A0ABM1W3J3</accession>
<dbReference type="RefSeq" id="XP_035829236.1">
    <property type="nucleotide sequence ID" value="XM_035973343.1"/>
</dbReference>
<keyword evidence="2" id="KW-1015">Disulfide bond</keyword>
<gene>
    <name evidence="5" type="primary">LOC101856550</name>
</gene>
<comment type="similarity">
    <text evidence="1">Belongs to the aerolysin family.</text>
</comment>
<dbReference type="GeneID" id="101856550"/>
<organism evidence="4 5">
    <name type="scientific">Aplysia californica</name>
    <name type="common">California sea hare</name>
    <dbReference type="NCBI Taxonomy" id="6500"/>
    <lineage>
        <taxon>Eukaryota</taxon>
        <taxon>Metazoa</taxon>
        <taxon>Spiralia</taxon>
        <taxon>Lophotrochozoa</taxon>
        <taxon>Mollusca</taxon>
        <taxon>Gastropoda</taxon>
        <taxon>Heterobranchia</taxon>
        <taxon>Euthyneura</taxon>
        <taxon>Tectipleura</taxon>
        <taxon>Aplysiida</taxon>
        <taxon>Aplysioidea</taxon>
        <taxon>Aplysiidae</taxon>
        <taxon>Aplysia</taxon>
    </lineage>
</organism>
<evidence type="ECO:0000259" key="3">
    <source>
        <dbReference type="Pfam" id="PF01117"/>
    </source>
</evidence>
<dbReference type="InterPro" id="IPR053280">
    <property type="entry name" value="Aerolysin-like_pore-former"/>
</dbReference>
<dbReference type="PANTHER" id="PTHR34007:SF1">
    <property type="entry name" value="AEROLYSIN-LIKE PROTEIN-RELATED"/>
    <property type="match status" value="1"/>
</dbReference>
<dbReference type="PANTHER" id="PTHR34007">
    <property type="entry name" value="AEROLYSIN-LIKE PROTEIN-RELATED"/>
    <property type="match status" value="1"/>
</dbReference>
<dbReference type="CDD" id="cd20219">
    <property type="entry name" value="PFM_physalysin-1-like"/>
    <property type="match status" value="1"/>
</dbReference>
<dbReference type="Gene3D" id="3.30.412.10">
    <property type="entry name" value="Proaerolysin, chain A, domain 2"/>
    <property type="match status" value="2"/>
</dbReference>
<name>A0ABM1W3J3_APLCA</name>
<evidence type="ECO:0000256" key="1">
    <source>
        <dbReference type="ARBA" id="ARBA00009831"/>
    </source>
</evidence>
<sequence length="450" mass="51088">MALMSFASVLRGYWDVSGEGRDLGQAYRADWNSSFEENYTWNTCQTGYFLQGLSRTGKPQLLENIEPGWCAKPPSHPHRYGHCYVQDISDSFNDKGVSECRDMYFITGLFRGGCNELHCIEKMMCCRMAAAPEPLNSLRSVKTKVMEDTVYDVSRLADHLGYVWYHGSTDATVGEDFRRVGDTWSFDSGDRRFNMSYDNWRLTLKSISYGEPELQKLPPGTIGSGLVRNTLSVPIQHRVQRVNEVVRSVTHIPTSEWTNPEELNVKIGYIPEGLPASSSYDFTYQMSSSTEDCSQNQQKQTFVVESVVNVLPDHALNWTLTQSRTRRTVHYNATILTHFSTALEGFLRLRQDLEGSETSESFTSYSFGDGTEPFCKALKEQSDSHQGPWRWAEMRAQYGSAQAVINSLSSEGRYEFTLTGTFEDVYSNNVQISWDKISHEQEGQRSLVAT</sequence>
<protein>
    <submittedName>
        <fullName evidence="5">Uncharacterized protein LOC101856550</fullName>
    </submittedName>
</protein>
<evidence type="ECO:0000313" key="4">
    <source>
        <dbReference type="Proteomes" id="UP000694888"/>
    </source>
</evidence>
<dbReference type="Pfam" id="PF01117">
    <property type="entry name" value="Aerolysin"/>
    <property type="match status" value="1"/>
</dbReference>
<evidence type="ECO:0000313" key="5">
    <source>
        <dbReference type="RefSeq" id="XP_035829236.1"/>
    </source>
</evidence>
<proteinExistence type="inferred from homology"/>
<keyword evidence="4" id="KW-1185">Reference proteome</keyword>
<dbReference type="InterPro" id="IPR055267">
    <property type="entry name" value="Aerolysin-like_C"/>
</dbReference>
<reference evidence="5" key="1">
    <citation type="submission" date="2025-08" db="UniProtKB">
        <authorList>
            <consortium name="RefSeq"/>
        </authorList>
    </citation>
    <scope>IDENTIFICATION</scope>
</reference>